<keyword evidence="6" id="KW-0472">Membrane</keyword>
<dbReference type="GO" id="GO:0005886">
    <property type="term" value="C:plasma membrane"/>
    <property type="evidence" value="ECO:0007669"/>
    <property type="project" value="UniProtKB-SubCell"/>
</dbReference>
<protein>
    <submittedName>
        <fullName evidence="8">Putative glycerol phosphotransferase</fullName>
    </submittedName>
</protein>
<dbReference type="InterPro" id="IPR043149">
    <property type="entry name" value="TagF_N"/>
</dbReference>
<comment type="similarity">
    <text evidence="2">Belongs to the CDP-glycerol glycerophosphotransferase family.</text>
</comment>
<evidence type="ECO:0000256" key="5">
    <source>
        <dbReference type="ARBA" id="ARBA00022944"/>
    </source>
</evidence>
<dbReference type="Pfam" id="PF04464">
    <property type="entry name" value="Glyphos_transf"/>
    <property type="match status" value="1"/>
</dbReference>
<keyword evidence="5" id="KW-0777">Teichoic acid biosynthesis</keyword>
<keyword evidence="4 8" id="KW-0808">Transferase</keyword>
<gene>
    <name evidence="8" type="primary">wcrJ</name>
    <name evidence="7" type="ORF">SPC35C_0012</name>
    <name evidence="8" type="ORF">SPC42_0012</name>
</gene>
<proteinExistence type="inferred from homology"/>
<evidence type="ECO:0000256" key="3">
    <source>
        <dbReference type="ARBA" id="ARBA00022475"/>
    </source>
</evidence>
<dbReference type="InterPro" id="IPR007554">
    <property type="entry name" value="Glycerophosphate_synth"/>
</dbReference>
<reference evidence="8" key="1">
    <citation type="journal article" date="2006" name="PLoS Genet.">
        <title>Genetic analysis of the capsular biosynthetic locus from all 90 pneumococcal serotypes.</title>
        <authorList>
            <person name="Bentley S.D."/>
            <person name="Aanensen D.M."/>
            <person name="Mavroidi A."/>
            <person name="Saunders D."/>
            <person name="Rabbinowitsch E."/>
            <person name="Collins M."/>
            <person name="Donohoe K."/>
            <person name="Harris D."/>
            <person name="Murphy L."/>
            <person name="Quail M.A."/>
            <person name="Samuel G."/>
            <person name="Skovsted I.C."/>
            <person name="Kaltoft M.S."/>
            <person name="Barrell B."/>
            <person name="Reeves P.R."/>
            <person name="Parkhill J."/>
            <person name="Spratt B.G."/>
        </authorList>
    </citation>
    <scope>NUCLEOTIDE SEQUENCE</scope>
    <source>
        <strain evidence="8">198/71</strain>
        <strain evidence="7">7765/43</strain>
    </source>
</reference>
<comment type="subcellular location">
    <subcellularLocation>
        <location evidence="1">Cell membrane</location>
        <topology evidence="1">Peripheral membrane protein</topology>
    </subcellularLocation>
</comment>
<dbReference type="GO" id="GO:0047355">
    <property type="term" value="F:CDP-glycerol glycerophosphotransferase activity"/>
    <property type="evidence" value="ECO:0007669"/>
    <property type="project" value="InterPro"/>
</dbReference>
<evidence type="ECO:0000313" key="8">
    <source>
        <dbReference type="EMBL" id="CAI34521.1"/>
    </source>
</evidence>
<evidence type="ECO:0000313" key="7">
    <source>
        <dbReference type="EMBL" id="CAI34330.1"/>
    </source>
</evidence>
<dbReference type="SUPFAM" id="SSF53756">
    <property type="entry name" value="UDP-Glycosyltransferase/glycogen phosphorylase"/>
    <property type="match status" value="1"/>
</dbReference>
<dbReference type="GO" id="GO:0019350">
    <property type="term" value="P:teichoic acid biosynthetic process"/>
    <property type="evidence" value="ECO:0007669"/>
    <property type="project" value="UniProtKB-KW"/>
</dbReference>
<dbReference type="Gene3D" id="3.40.50.12580">
    <property type="match status" value="1"/>
</dbReference>
<evidence type="ECO:0000256" key="2">
    <source>
        <dbReference type="ARBA" id="ARBA00010488"/>
    </source>
</evidence>
<dbReference type="Gene3D" id="3.40.50.11820">
    <property type="match status" value="1"/>
</dbReference>
<evidence type="ECO:0000256" key="4">
    <source>
        <dbReference type="ARBA" id="ARBA00022679"/>
    </source>
</evidence>
<dbReference type="InterPro" id="IPR051612">
    <property type="entry name" value="Teichoic_Acid_Biosynth"/>
</dbReference>
<accession>Q4JYV3</accession>
<dbReference type="EMBL" id="CR931715">
    <property type="protein sequence ID" value="CAI34521.1"/>
    <property type="molecule type" value="Genomic_DNA"/>
</dbReference>
<dbReference type="PANTHER" id="PTHR37316:SF3">
    <property type="entry name" value="TEICHOIC ACID GLYCEROL-PHOSPHATE TRANSFERASE"/>
    <property type="match status" value="1"/>
</dbReference>
<keyword evidence="3" id="KW-1003">Cell membrane</keyword>
<dbReference type="InterPro" id="IPR043148">
    <property type="entry name" value="TagF_C"/>
</dbReference>
<sequence>MNKEFLKYIYIRLLRNLRRIFFIIPIIRNRVVFESFSGDAYSCNPKYISEELRKQYGDSVEIIWAFNDPNKFKKELPKEIVTCRYRSFNHLIYRITSKVYVCNFLQAIEIPKRKGQLEIQTWHGGGCYKKVGVAEKGRQAAYVKRQRMHVEETDLFITSSKYFENEVVKKQFGYKGEILSIGMPRNDILINLPISSQVEKLKEKLGLPNNKLIALYAPTWRSGTKQYETLDIKKLTQAVDKKFGKKCIVLFRSHLYGNQSYDDVVDVSQYSDMQELLLLSDILITDYSSSMWDFSLSFKPCFLYTPDLKDYLDERGFDEDIHSWGFSVSESNKELVENILQFDNEEYRQKMKNHHQFLESYEQGDAAKRVVAKIAEYCNLYRG</sequence>
<dbReference type="AlphaFoldDB" id="Q4JYV3"/>
<dbReference type="PANTHER" id="PTHR37316">
    <property type="entry name" value="TEICHOIC ACID GLYCEROL-PHOSPHATE PRIMASE"/>
    <property type="match status" value="1"/>
</dbReference>
<evidence type="ECO:0000256" key="1">
    <source>
        <dbReference type="ARBA" id="ARBA00004202"/>
    </source>
</evidence>
<organism evidence="8">
    <name type="scientific">Streptococcus pneumoniae</name>
    <dbReference type="NCBI Taxonomy" id="1313"/>
    <lineage>
        <taxon>Bacteria</taxon>
        <taxon>Bacillati</taxon>
        <taxon>Bacillota</taxon>
        <taxon>Bacilli</taxon>
        <taxon>Lactobacillales</taxon>
        <taxon>Streptococcaceae</taxon>
        <taxon>Streptococcus</taxon>
    </lineage>
</organism>
<dbReference type="RefSeq" id="WP_050125133.1">
    <property type="nucleotide sequence ID" value="NZ_CHDA01000017.1"/>
</dbReference>
<dbReference type="EMBL" id="CR931706">
    <property type="protein sequence ID" value="CAI34330.1"/>
    <property type="molecule type" value="Genomic_DNA"/>
</dbReference>
<name>Q4JYV3_STREE</name>
<evidence type="ECO:0000256" key="6">
    <source>
        <dbReference type="ARBA" id="ARBA00023136"/>
    </source>
</evidence>